<keyword evidence="5" id="KW-1133">Transmembrane helix</keyword>
<organism evidence="13 14">
    <name type="scientific">Candidatus Comchoanobacter bicostacola</name>
    <dbReference type="NCBI Taxonomy" id="2919598"/>
    <lineage>
        <taxon>Bacteria</taxon>
        <taxon>Pseudomonadati</taxon>
        <taxon>Pseudomonadota</taxon>
        <taxon>Gammaproteobacteria</taxon>
        <taxon>Candidatus Comchoanobacterales</taxon>
        <taxon>Candidatus Comchoanobacteraceae</taxon>
        <taxon>Candidatus Comchoanobacter</taxon>
    </lineage>
</organism>
<dbReference type="InterPro" id="IPR005805">
    <property type="entry name" value="Rieske_Fe-S_prot_C"/>
</dbReference>
<comment type="subcellular location">
    <subcellularLocation>
        <location evidence="1">Membrane</location>
        <topology evidence="1">Single-pass membrane protein</topology>
    </subcellularLocation>
</comment>
<dbReference type="NCBIfam" id="TIGR01416">
    <property type="entry name" value="Rieske_proteo"/>
    <property type="match status" value="1"/>
</dbReference>
<evidence type="ECO:0000256" key="8">
    <source>
        <dbReference type="ARBA" id="ARBA00023136"/>
    </source>
</evidence>
<dbReference type="PANTHER" id="PTHR10134">
    <property type="entry name" value="CYTOCHROME B-C1 COMPLEX SUBUNIT RIESKE, MITOCHONDRIAL"/>
    <property type="match status" value="1"/>
</dbReference>
<keyword evidence="10" id="KW-0813">Transport</keyword>
<dbReference type="CDD" id="cd03470">
    <property type="entry name" value="Rieske_cytochrome_bc1"/>
    <property type="match status" value="1"/>
</dbReference>
<dbReference type="InterPro" id="IPR036922">
    <property type="entry name" value="Rieske_2Fe-2S_sf"/>
</dbReference>
<keyword evidence="2" id="KW-0812">Transmembrane</keyword>
<keyword evidence="6" id="KW-0408">Iron</keyword>
<evidence type="ECO:0000256" key="6">
    <source>
        <dbReference type="ARBA" id="ARBA00023004"/>
    </source>
</evidence>
<comment type="subunit">
    <text evidence="11">The main subunits of complex b-c1 are: cytochrome b, cytochrome c1 and the Rieske protein.</text>
</comment>
<evidence type="ECO:0000256" key="2">
    <source>
        <dbReference type="ARBA" id="ARBA00022692"/>
    </source>
</evidence>
<evidence type="ECO:0000313" key="13">
    <source>
        <dbReference type="EMBL" id="UTC24485.1"/>
    </source>
</evidence>
<keyword evidence="9" id="KW-1015">Disulfide bond</keyword>
<dbReference type="Pfam" id="PF00355">
    <property type="entry name" value="Rieske"/>
    <property type="match status" value="1"/>
</dbReference>
<evidence type="ECO:0000256" key="11">
    <source>
        <dbReference type="RuleBase" id="RU004497"/>
    </source>
</evidence>
<name>A0ABY5DK01_9GAMM</name>
<evidence type="ECO:0000256" key="5">
    <source>
        <dbReference type="ARBA" id="ARBA00022989"/>
    </source>
</evidence>
<dbReference type="EC" id="7.1.1.8" evidence="10"/>
<proteinExistence type="predicted"/>
<dbReference type="InterPro" id="IPR014349">
    <property type="entry name" value="Rieske_Fe-S_prot"/>
</dbReference>
<keyword evidence="7" id="KW-0411">Iron-sulfur</keyword>
<dbReference type="SUPFAM" id="SSF50022">
    <property type="entry name" value="ISP domain"/>
    <property type="match status" value="1"/>
</dbReference>
<evidence type="ECO:0000259" key="12">
    <source>
        <dbReference type="PROSITE" id="PS51296"/>
    </source>
</evidence>
<dbReference type="Proteomes" id="UP001055955">
    <property type="component" value="Chromosome"/>
</dbReference>
<comment type="catalytic activity">
    <reaction evidence="10">
        <text>a quinol + 2 Fe(III)-[cytochrome c](out) = a quinone + 2 Fe(II)-[cytochrome c](out) + 2 H(+)(out)</text>
        <dbReference type="Rhea" id="RHEA:11484"/>
        <dbReference type="Rhea" id="RHEA-COMP:10350"/>
        <dbReference type="Rhea" id="RHEA-COMP:14399"/>
        <dbReference type="ChEBI" id="CHEBI:15378"/>
        <dbReference type="ChEBI" id="CHEBI:24646"/>
        <dbReference type="ChEBI" id="CHEBI:29033"/>
        <dbReference type="ChEBI" id="CHEBI:29034"/>
        <dbReference type="ChEBI" id="CHEBI:132124"/>
        <dbReference type="EC" id="7.1.1.8"/>
    </reaction>
</comment>
<evidence type="ECO:0000256" key="10">
    <source>
        <dbReference type="RuleBase" id="RU004494"/>
    </source>
</evidence>
<evidence type="ECO:0000256" key="7">
    <source>
        <dbReference type="ARBA" id="ARBA00023014"/>
    </source>
</evidence>
<evidence type="ECO:0000256" key="1">
    <source>
        <dbReference type="ARBA" id="ARBA00004167"/>
    </source>
</evidence>
<keyword evidence="10" id="KW-0249">Electron transport</keyword>
<comment type="miscellaneous">
    <text evidence="10">The Rieske protein is a high potential 2Fe-2S protein.</text>
</comment>
<dbReference type="RefSeq" id="WP_258568269.1">
    <property type="nucleotide sequence ID" value="NZ_CP092900.1"/>
</dbReference>
<dbReference type="EMBL" id="CP092900">
    <property type="protein sequence ID" value="UTC24485.1"/>
    <property type="molecule type" value="Genomic_DNA"/>
</dbReference>
<sequence length="189" mass="20638">MSEVDLKKRRLLQSAGAWGVLGIVGAAVPFLQSLNPSRVTRLKGMPVEVDVSNMSEGQQKTVMWRGKPVWIIKRSKEMLASLDVLQGNLRDPGSESSSQPSYAQNQYRSVDPNYLVLLGVCTHLGCAPTYRPEKGAIDSEWQGGFFCSCHGSKFDLAGRVFDGVPAPTNLEVPPYHFKDGALVIGEEGE</sequence>
<dbReference type="PROSITE" id="PS51296">
    <property type="entry name" value="RIESKE"/>
    <property type="match status" value="1"/>
</dbReference>
<keyword evidence="3" id="KW-0001">2Fe-2S</keyword>
<evidence type="ECO:0000313" key="14">
    <source>
        <dbReference type="Proteomes" id="UP001055955"/>
    </source>
</evidence>
<protein>
    <recommendedName>
        <fullName evidence="10">Ubiquinol-cytochrome c reductase iron-sulfur subunit</fullName>
        <ecNumber evidence="10">7.1.1.8</ecNumber>
    </recommendedName>
</protein>
<evidence type="ECO:0000256" key="9">
    <source>
        <dbReference type="ARBA" id="ARBA00023157"/>
    </source>
</evidence>
<dbReference type="PRINTS" id="PR00162">
    <property type="entry name" value="RIESKE"/>
</dbReference>
<keyword evidence="4" id="KW-0479">Metal-binding</keyword>
<dbReference type="InterPro" id="IPR017941">
    <property type="entry name" value="Rieske_2Fe-2S"/>
</dbReference>
<accession>A0ABY5DK01</accession>
<dbReference type="InterPro" id="IPR006317">
    <property type="entry name" value="Ubiquinol_cyt_c_Rdtase_Fe-S-su"/>
</dbReference>
<keyword evidence="14" id="KW-1185">Reference proteome</keyword>
<comment type="cofactor">
    <cofactor evidence="10">
        <name>[2Fe-2S] cluster</name>
        <dbReference type="ChEBI" id="CHEBI:190135"/>
    </cofactor>
    <text evidence="10">Binds 1 [2Fe-2S] cluster per subunit.</text>
</comment>
<gene>
    <name evidence="13" type="primary">petA</name>
    <name evidence="13" type="ORF">MMH89_04540</name>
</gene>
<feature type="domain" description="Rieske" evidence="12">
    <location>
        <begin position="81"/>
        <end position="184"/>
    </location>
</feature>
<keyword evidence="8" id="KW-0472">Membrane</keyword>
<evidence type="ECO:0000256" key="4">
    <source>
        <dbReference type="ARBA" id="ARBA00022723"/>
    </source>
</evidence>
<reference evidence="13 14" key="1">
    <citation type="journal article" date="2022" name="Nat. Microbiol.">
        <title>The microbiome of a bacterivorous marine choanoflagellate contains a resource-demanding obligate bacterial associate.</title>
        <authorList>
            <person name="Needham D.M."/>
            <person name="Poirier C."/>
            <person name="Bachy C."/>
            <person name="George E.E."/>
            <person name="Wilken S."/>
            <person name="Yung C.C.M."/>
            <person name="Limardo A.J."/>
            <person name="Morando M."/>
            <person name="Sudek L."/>
            <person name="Malmstrom R.R."/>
            <person name="Keeling P.J."/>
            <person name="Santoro A.E."/>
            <person name="Worden A.Z."/>
        </authorList>
    </citation>
    <scope>NUCLEOTIDE SEQUENCE [LARGE SCALE GENOMIC DNA]</scope>
    <source>
        <strain evidence="13 14">Comchoano-1</strain>
    </source>
</reference>
<dbReference type="Gene3D" id="2.102.10.10">
    <property type="entry name" value="Rieske [2Fe-2S] iron-sulphur domain"/>
    <property type="match status" value="1"/>
</dbReference>
<evidence type="ECO:0000256" key="3">
    <source>
        <dbReference type="ARBA" id="ARBA00022714"/>
    </source>
</evidence>